<name>A0ABR7VDW9_9FLAO</name>
<dbReference type="EMBL" id="JABTCG010000005">
    <property type="protein sequence ID" value="MBD0851844.1"/>
    <property type="molecule type" value="Genomic_DNA"/>
</dbReference>
<evidence type="ECO:0000313" key="4">
    <source>
        <dbReference type="Proteomes" id="UP000598350"/>
    </source>
</evidence>
<dbReference type="InterPro" id="IPR027843">
    <property type="entry name" value="DUF4440"/>
</dbReference>
<feature type="domain" description="DUF4440" evidence="2">
    <location>
        <begin position="149"/>
        <end position="255"/>
    </location>
</feature>
<sequence>MAFLNYTNAQDAIFPIGEKAPNIHHTGDIWLRHVIDADETFDWSVAQAVSAPGAKLNWHLHPKGQQLLITHGVGLYQEKGKEVQVLRAGDVVKCLPNVEHWHGAAPNSPVTYLAISGDAPTEWTDELTDEAYNAIPSPELKDADIETEIKELSQQKWQWMADKNADKLAELFHDKAKFVHMGGTWGKDREVDIIRSGFIHYKNADVHEVMLEVLNENTVILWNQITLLAVVGENEVTTPFMVTEVYVKENDKWKLADLTFSKLLVRK</sequence>
<dbReference type="Proteomes" id="UP000598350">
    <property type="component" value="Unassembled WGS sequence"/>
</dbReference>
<dbReference type="SUPFAM" id="SSF51182">
    <property type="entry name" value="RmlC-like cupins"/>
    <property type="match status" value="1"/>
</dbReference>
<accession>A0ABR7VDW9</accession>
<gene>
    <name evidence="3" type="ORF">HPE63_14270</name>
</gene>
<dbReference type="InterPro" id="IPR032710">
    <property type="entry name" value="NTF2-like_dom_sf"/>
</dbReference>
<organism evidence="3 4">
    <name type="scientific">Maribacter arenosus</name>
    <dbReference type="NCBI Taxonomy" id="1854708"/>
    <lineage>
        <taxon>Bacteria</taxon>
        <taxon>Pseudomonadati</taxon>
        <taxon>Bacteroidota</taxon>
        <taxon>Flavobacteriia</taxon>
        <taxon>Flavobacteriales</taxon>
        <taxon>Flavobacteriaceae</taxon>
        <taxon>Maribacter</taxon>
    </lineage>
</organism>
<dbReference type="InterPro" id="IPR013096">
    <property type="entry name" value="Cupin_2"/>
</dbReference>
<dbReference type="InterPro" id="IPR047263">
    <property type="entry name" value="HNL-like_cupin"/>
</dbReference>
<protein>
    <submittedName>
        <fullName evidence="3">DUF4440 domain-containing protein</fullName>
    </submittedName>
</protein>
<dbReference type="PANTHER" id="PTHR43698">
    <property type="entry name" value="RIBD C-TERMINAL DOMAIN CONTAINING PROTEIN"/>
    <property type="match status" value="1"/>
</dbReference>
<dbReference type="PANTHER" id="PTHR43698:SF1">
    <property type="entry name" value="BLL4564 PROTEIN"/>
    <property type="match status" value="1"/>
</dbReference>
<reference evidence="3 4" key="1">
    <citation type="submission" date="2020-05" db="EMBL/GenBank/DDBJ databases">
        <title>The draft genome sequence of Maribacter arenosus CAU 1321.</title>
        <authorList>
            <person name="Mu L."/>
        </authorList>
    </citation>
    <scope>NUCLEOTIDE SEQUENCE [LARGE SCALE GENOMIC DNA]</scope>
    <source>
        <strain evidence="3 4">CAU 1321</strain>
    </source>
</reference>
<evidence type="ECO:0000259" key="2">
    <source>
        <dbReference type="Pfam" id="PF14534"/>
    </source>
</evidence>
<dbReference type="SUPFAM" id="SSF54427">
    <property type="entry name" value="NTF2-like"/>
    <property type="match status" value="1"/>
</dbReference>
<dbReference type="InterPro" id="IPR014710">
    <property type="entry name" value="RmlC-like_jellyroll"/>
</dbReference>
<dbReference type="Gene3D" id="2.60.120.10">
    <property type="entry name" value="Jelly Rolls"/>
    <property type="match status" value="1"/>
</dbReference>
<dbReference type="Pfam" id="PF07883">
    <property type="entry name" value="Cupin_2"/>
    <property type="match status" value="1"/>
</dbReference>
<evidence type="ECO:0000259" key="1">
    <source>
        <dbReference type="Pfam" id="PF07883"/>
    </source>
</evidence>
<feature type="domain" description="Cupin type-2" evidence="1">
    <location>
        <begin position="51"/>
        <end position="115"/>
    </location>
</feature>
<comment type="caution">
    <text evidence="3">The sequence shown here is derived from an EMBL/GenBank/DDBJ whole genome shotgun (WGS) entry which is preliminary data.</text>
</comment>
<keyword evidence="4" id="KW-1185">Reference proteome</keyword>
<dbReference type="Gene3D" id="3.10.450.50">
    <property type="match status" value="1"/>
</dbReference>
<proteinExistence type="predicted"/>
<dbReference type="Pfam" id="PF14534">
    <property type="entry name" value="DUF4440"/>
    <property type="match status" value="1"/>
</dbReference>
<dbReference type="InterPro" id="IPR011051">
    <property type="entry name" value="RmlC_Cupin_sf"/>
</dbReference>
<evidence type="ECO:0000313" key="3">
    <source>
        <dbReference type="EMBL" id="MBD0851844.1"/>
    </source>
</evidence>
<dbReference type="CDD" id="cd02233">
    <property type="entry name" value="cupin_HNL-like"/>
    <property type="match status" value="1"/>
</dbReference>